<evidence type="ECO:0000256" key="1">
    <source>
        <dbReference type="SAM" id="MobiDB-lite"/>
    </source>
</evidence>
<dbReference type="EMBL" id="CAJNOJ010000054">
    <property type="protein sequence ID" value="CAF0974346.1"/>
    <property type="molecule type" value="Genomic_DNA"/>
</dbReference>
<evidence type="ECO:0000313" key="3">
    <source>
        <dbReference type="EMBL" id="CAF1011175.1"/>
    </source>
</evidence>
<proteinExistence type="predicted"/>
<evidence type="ECO:0000313" key="4">
    <source>
        <dbReference type="Proteomes" id="UP000663828"/>
    </source>
</evidence>
<feature type="compositionally biased region" description="Basic and acidic residues" evidence="1">
    <location>
        <begin position="533"/>
        <end position="557"/>
    </location>
</feature>
<feature type="compositionally biased region" description="Basic and acidic residues" evidence="1">
    <location>
        <begin position="495"/>
        <end position="507"/>
    </location>
</feature>
<dbReference type="Proteomes" id="UP000663828">
    <property type="component" value="Unassembled WGS sequence"/>
</dbReference>
<dbReference type="AlphaFoldDB" id="A0A814EYP0"/>
<keyword evidence="4" id="KW-1185">Reference proteome</keyword>
<feature type="compositionally biased region" description="Polar residues" evidence="1">
    <location>
        <begin position="354"/>
        <end position="371"/>
    </location>
</feature>
<evidence type="ECO:0000313" key="5">
    <source>
        <dbReference type="Proteomes" id="UP000663852"/>
    </source>
</evidence>
<feature type="compositionally biased region" description="Acidic residues" evidence="1">
    <location>
        <begin position="711"/>
        <end position="720"/>
    </location>
</feature>
<organism evidence="2 5">
    <name type="scientific">Adineta ricciae</name>
    <name type="common">Rotifer</name>
    <dbReference type="NCBI Taxonomy" id="249248"/>
    <lineage>
        <taxon>Eukaryota</taxon>
        <taxon>Metazoa</taxon>
        <taxon>Spiralia</taxon>
        <taxon>Gnathifera</taxon>
        <taxon>Rotifera</taxon>
        <taxon>Eurotatoria</taxon>
        <taxon>Bdelloidea</taxon>
        <taxon>Adinetida</taxon>
        <taxon>Adinetidae</taxon>
        <taxon>Adineta</taxon>
    </lineage>
</organism>
<reference evidence="2" key="1">
    <citation type="submission" date="2021-02" db="EMBL/GenBank/DDBJ databases">
        <authorList>
            <person name="Nowell W R."/>
        </authorList>
    </citation>
    <scope>NUCLEOTIDE SEQUENCE</scope>
</reference>
<protein>
    <submittedName>
        <fullName evidence="2">Uncharacterized protein</fullName>
    </submittedName>
</protein>
<evidence type="ECO:0000313" key="2">
    <source>
        <dbReference type="EMBL" id="CAF0974346.1"/>
    </source>
</evidence>
<dbReference type="EMBL" id="CAJNOR010000804">
    <property type="protein sequence ID" value="CAF1011175.1"/>
    <property type="molecule type" value="Genomic_DNA"/>
</dbReference>
<feature type="compositionally biased region" description="Low complexity" evidence="1">
    <location>
        <begin position="216"/>
        <end position="225"/>
    </location>
</feature>
<feature type="compositionally biased region" description="Basic residues" evidence="1">
    <location>
        <begin position="658"/>
        <end position="672"/>
    </location>
</feature>
<feature type="compositionally biased region" description="Basic and acidic residues" evidence="1">
    <location>
        <begin position="582"/>
        <end position="605"/>
    </location>
</feature>
<feature type="compositionally biased region" description="Low complexity" evidence="1">
    <location>
        <begin position="270"/>
        <end position="282"/>
    </location>
</feature>
<feature type="region of interest" description="Disordered" evidence="1">
    <location>
        <begin position="197"/>
        <end position="232"/>
    </location>
</feature>
<name>A0A814EYP0_ADIRI</name>
<dbReference type="Proteomes" id="UP000663852">
    <property type="component" value="Unassembled WGS sequence"/>
</dbReference>
<gene>
    <name evidence="2" type="ORF">EDS130_LOCUS13532</name>
    <name evidence="3" type="ORF">XAT740_LOCUS13730</name>
</gene>
<feature type="compositionally biased region" description="Polar residues" evidence="1">
    <location>
        <begin position="414"/>
        <end position="439"/>
    </location>
</feature>
<comment type="caution">
    <text evidence="2">The sequence shown here is derived from an EMBL/GenBank/DDBJ whole genome shotgun (WGS) entry which is preliminary data.</text>
</comment>
<sequence>MSNFDSVYNAPVTTIPQAPTYVPLTSFTTFSAIPARPPSPLFRRCESPPPRQPMFPPPGPKFNFDLYKIPDDSFNIPTEPISRPYRPLSPSSSDIIHYRSIYSPSSPLSTPKTQTYAKLREANEELCHTLARTELNDSSTVTPHYHIHHYPLSLRSHPMYRSRSAYGVYEPSTELELSPNLHKAPVTYRVHFPPEHRQERYQTRKPPRHISPPPSSSSSSSSSDLSSREEPIVIDLYPIKDQGFVKQKRKHSDHQSPWIVEGKSLRRGSYTDTSTSRSSMTSKGLYYGDKPIKLRRQSKHDKERSPLRRSPSSRTNERVWRPSSKSTSSKPPKYFEPTPRSNRDIPTRVRSAIDSAQSDPTSGRKASSSQPEIRLHDPKFKRRIANAESKVKSAWEPTVIGLSSSITKEPKSPTPQSIKQTKIVTPPRSQTKSVPSEPSTPVKKFITIPPQPSAAASTAPSSVNDLPIKPIFESTPRNQSVAEKNDQSTEDLLENESHISEIPKEKQPSNPPTPLPEQPRKPSTELPKSPVIEPDKEENAGVKDDTLQNQNNHDKNESSATGTDALDNDGEQSEPPSPDVPTAEKKPASIKSTEKKDETTDKNDDTGDEDDQEVARSFDINKWLNDAATTISDEIKKSGTIPHQPLPSPPRTTATLKPKPKPKPQSPPRRKVQPPSPPRESPDHNLYKPPFGPKKSDSKPSTPPTAPSTGETDEVDDFFS</sequence>
<feature type="compositionally biased region" description="Low complexity" evidence="1">
    <location>
        <begin position="453"/>
        <end position="462"/>
    </location>
</feature>
<feature type="region of interest" description="Disordered" evidence="1">
    <location>
        <begin position="634"/>
        <end position="720"/>
    </location>
</feature>
<feature type="region of interest" description="Disordered" evidence="1">
    <location>
        <begin position="245"/>
        <end position="622"/>
    </location>
</feature>
<accession>A0A814EYP0</accession>
<feature type="compositionally biased region" description="Low complexity" evidence="1">
    <location>
        <begin position="322"/>
        <end position="332"/>
    </location>
</feature>
<dbReference type="OrthoDB" id="10063778at2759"/>